<protein>
    <recommendedName>
        <fullName evidence="9">Amino acid permease/ SLC12A domain-containing protein</fullName>
    </recommendedName>
</protein>
<evidence type="ECO:0000256" key="8">
    <source>
        <dbReference type="SAM" id="Phobius"/>
    </source>
</evidence>
<dbReference type="EMBL" id="BROQ01000160">
    <property type="protein sequence ID" value="GKZ26733.1"/>
    <property type="molecule type" value="Genomic_DNA"/>
</dbReference>
<keyword evidence="6 8" id="KW-0472">Membrane</keyword>
<feature type="transmembrane region" description="Helical" evidence="8">
    <location>
        <begin position="158"/>
        <end position="179"/>
    </location>
</feature>
<dbReference type="Gene3D" id="1.20.1740.10">
    <property type="entry name" value="Amino acid/polyamine transporter I"/>
    <property type="match status" value="1"/>
</dbReference>
<feature type="transmembrane region" description="Helical" evidence="8">
    <location>
        <begin position="438"/>
        <end position="465"/>
    </location>
</feature>
<evidence type="ECO:0000256" key="7">
    <source>
        <dbReference type="SAM" id="MobiDB-lite"/>
    </source>
</evidence>
<dbReference type="PROSITE" id="PS00218">
    <property type="entry name" value="AMINO_ACID_PERMEASE_1"/>
    <property type="match status" value="1"/>
</dbReference>
<dbReference type="AlphaFoldDB" id="A0A9W6DRY0"/>
<feature type="transmembrane region" description="Helical" evidence="8">
    <location>
        <begin position="485"/>
        <end position="509"/>
    </location>
</feature>
<accession>A0A9W6DRY0</accession>
<dbReference type="PANTHER" id="PTHR43341:SF4">
    <property type="entry name" value="ARGININE PERMEASE CAN1-RELATED"/>
    <property type="match status" value="1"/>
</dbReference>
<keyword evidence="5 8" id="KW-1133">Transmembrane helix</keyword>
<evidence type="ECO:0000313" key="11">
    <source>
        <dbReference type="Proteomes" id="UP001143548"/>
    </source>
</evidence>
<name>A0A9W6DRY0_9EURO</name>
<evidence type="ECO:0000256" key="5">
    <source>
        <dbReference type="ARBA" id="ARBA00022989"/>
    </source>
</evidence>
<gene>
    <name evidence="10" type="ORF">AbraCBS73388_003113</name>
</gene>
<evidence type="ECO:0000256" key="6">
    <source>
        <dbReference type="ARBA" id="ARBA00023136"/>
    </source>
</evidence>
<dbReference type="PANTHER" id="PTHR43341">
    <property type="entry name" value="AMINO ACID PERMEASE"/>
    <property type="match status" value="1"/>
</dbReference>
<evidence type="ECO:0000256" key="4">
    <source>
        <dbReference type="ARBA" id="ARBA00022970"/>
    </source>
</evidence>
<evidence type="ECO:0000313" key="10">
    <source>
        <dbReference type="EMBL" id="GKZ26733.1"/>
    </source>
</evidence>
<feature type="transmembrane region" description="Helical" evidence="8">
    <location>
        <begin position="130"/>
        <end position="146"/>
    </location>
</feature>
<dbReference type="FunFam" id="1.20.1740.10:FF:000006">
    <property type="entry name" value="General amino acid permease"/>
    <property type="match status" value="1"/>
</dbReference>
<keyword evidence="2" id="KW-0813">Transport</keyword>
<evidence type="ECO:0000259" key="9">
    <source>
        <dbReference type="Pfam" id="PF00324"/>
    </source>
</evidence>
<proteinExistence type="predicted"/>
<comment type="subcellular location">
    <subcellularLocation>
        <location evidence="1">Membrane</location>
        <topology evidence="1">Multi-pass membrane protein</topology>
    </subcellularLocation>
</comment>
<organism evidence="10 11">
    <name type="scientific">Aspergillus brasiliensis</name>
    <dbReference type="NCBI Taxonomy" id="319629"/>
    <lineage>
        <taxon>Eukaryota</taxon>
        <taxon>Fungi</taxon>
        <taxon>Dikarya</taxon>
        <taxon>Ascomycota</taxon>
        <taxon>Pezizomycotina</taxon>
        <taxon>Eurotiomycetes</taxon>
        <taxon>Eurotiomycetidae</taxon>
        <taxon>Eurotiales</taxon>
        <taxon>Aspergillaceae</taxon>
        <taxon>Aspergillus</taxon>
        <taxon>Aspergillus subgen. Circumdati</taxon>
    </lineage>
</organism>
<feature type="compositionally biased region" description="Polar residues" evidence="7">
    <location>
        <begin position="25"/>
        <end position="36"/>
    </location>
</feature>
<feature type="transmembrane region" description="Helical" evidence="8">
    <location>
        <begin position="186"/>
        <end position="209"/>
    </location>
</feature>
<feature type="transmembrane region" description="Helical" evidence="8">
    <location>
        <begin position="408"/>
        <end position="426"/>
    </location>
</feature>
<evidence type="ECO:0000256" key="1">
    <source>
        <dbReference type="ARBA" id="ARBA00004141"/>
    </source>
</evidence>
<dbReference type="InterPro" id="IPR004841">
    <property type="entry name" value="AA-permease/SLC12A_dom"/>
</dbReference>
<keyword evidence="3 8" id="KW-0812">Transmembrane</keyword>
<dbReference type="GO" id="GO:0015171">
    <property type="term" value="F:amino acid transmembrane transporter activity"/>
    <property type="evidence" value="ECO:0007669"/>
    <property type="project" value="TreeGrafter"/>
</dbReference>
<feature type="transmembrane region" description="Helical" evidence="8">
    <location>
        <begin position="311"/>
        <end position="332"/>
    </location>
</feature>
<dbReference type="InterPro" id="IPR050524">
    <property type="entry name" value="APC_YAT"/>
</dbReference>
<keyword evidence="4" id="KW-0029">Amino-acid transport</keyword>
<feature type="transmembrane region" description="Helical" evidence="8">
    <location>
        <begin position="352"/>
        <end position="377"/>
    </location>
</feature>
<dbReference type="Proteomes" id="UP001143548">
    <property type="component" value="Unassembled WGS sequence"/>
</dbReference>
<feature type="region of interest" description="Disordered" evidence="7">
    <location>
        <begin position="1"/>
        <end position="55"/>
    </location>
</feature>
<evidence type="ECO:0000256" key="3">
    <source>
        <dbReference type="ARBA" id="ARBA00022692"/>
    </source>
</evidence>
<dbReference type="Pfam" id="PF00324">
    <property type="entry name" value="AA_permease"/>
    <property type="match status" value="1"/>
</dbReference>
<sequence length="578" mass="63492">MAFGNKVKSTSAEGEKGKMAPEETVQVQPTNPSSDLNDIDCEKHGASRESNPMPDLKRKLRSRHLQMIAIGGHSGSDNLLTFNFIGGTIGTGLFIGSGTAVANGGPVGALIAYIFVGTIVYSVMTSLGEIATYIPIPGAFTAYAARLVDPSLGFAMGWIYWFSWASTFALELTATGLIIQFWNDSINIAIFIAIFWVLITLLNFLPVSFYGELEFWLSSIKVITVVGFMIFAICIDAGVGDEGYLGFRYWVDPGPFAPYSGVHPDSTAKFVGFWSVLIQAGFSYQGTELVGIAAAETENPRKTVPAAIRKTFYRILFFFVLTIFFIGILVPYTNENLLTDGNDANSSPFVIAARLAGVKVLPHIINGVLLTVVLSAANSNVYSGSRILIGLAQEGFAPRWFKKTSKKGVPYFSVAFTAAFGLLGFMNVSNAGSTVFNWLVNIAGVAGFITWASLNGCHLAFMRALKARDISRDTLPYKAIWQPYYSWYGLFFNILIIITQGFTSFITSFSVTDFFIDYISLILFVVLYVGHKVYFRTSFVHPLEADIDTGRQEVENETWETEAPATTWHQKLLRSFLG</sequence>
<feature type="transmembrane region" description="Helical" evidence="8">
    <location>
        <begin position="107"/>
        <end position="123"/>
    </location>
</feature>
<evidence type="ECO:0000256" key="2">
    <source>
        <dbReference type="ARBA" id="ARBA00022448"/>
    </source>
</evidence>
<dbReference type="GO" id="GO:0016020">
    <property type="term" value="C:membrane"/>
    <property type="evidence" value="ECO:0007669"/>
    <property type="project" value="UniProtKB-SubCell"/>
</dbReference>
<comment type="caution">
    <text evidence="10">The sequence shown here is derived from an EMBL/GenBank/DDBJ whole genome shotgun (WGS) entry which is preliminary data.</text>
</comment>
<feature type="transmembrane region" description="Helical" evidence="8">
    <location>
        <begin position="79"/>
        <end position="101"/>
    </location>
</feature>
<dbReference type="InterPro" id="IPR004840">
    <property type="entry name" value="Amino_acid_permease_CS"/>
</dbReference>
<feature type="domain" description="Amino acid permease/ SLC12A" evidence="9">
    <location>
        <begin position="83"/>
        <end position="540"/>
    </location>
</feature>
<feature type="transmembrane region" description="Helical" evidence="8">
    <location>
        <begin position="215"/>
        <end position="239"/>
    </location>
</feature>
<reference evidence="10" key="1">
    <citation type="submission" date="2022-07" db="EMBL/GenBank/DDBJ databases">
        <title>Taxonomy of Aspergillus series Nigri: significant species reduction supported by multi-species coalescent approaches.</title>
        <authorList>
            <person name="Bian C."/>
            <person name="Kusuya Y."/>
            <person name="Sklenar F."/>
            <person name="D'hooge E."/>
            <person name="Yaguchi T."/>
            <person name="Takahashi H."/>
            <person name="Hubka V."/>
        </authorList>
    </citation>
    <scope>NUCLEOTIDE SEQUENCE</scope>
    <source>
        <strain evidence="10">CBS 733.88</strain>
    </source>
</reference>
<feature type="transmembrane region" description="Helical" evidence="8">
    <location>
        <begin position="515"/>
        <end position="535"/>
    </location>
</feature>